<reference evidence="8 9" key="1">
    <citation type="submission" date="2023-02" db="EMBL/GenBank/DDBJ databases">
        <authorList>
            <person name="Mo P."/>
        </authorList>
    </citation>
    <scope>NUCLEOTIDE SEQUENCE [LARGE SCALE GENOMIC DNA]</scope>
    <source>
        <strain evidence="8 9">HUAS 3</strain>
    </source>
</reference>
<dbReference type="Pfam" id="PF23562">
    <property type="entry name" value="AMP-binding_C_3"/>
    <property type="match status" value="1"/>
</dbReference>
<evidence type="ECO:0000256" key="2">
    <source>
        <dbReference type="ARBA" id="ARBA00022598"/>
    </source>
</evidence>
<dbReference type="SUPFAM" id="SSF56801">
    <property type="entry name" value="Acetyl-CoA synthetase-like"/>
    <property type="match status" value="1"/>
</dbReference>
<dbReference type="Pfam" id="PF00501">
    <property type="entry name" value="AMP-binding"/>
    <property type="match status" value="1"/>
</dbReference>
<accession>A0ABY7ZN10</accession>
<evidence type="ECO:0000256" key="5">
    <source>
        <dbReference type="ARBA" id="ARBA00024484"/>
    </source>
</evidence>
<keyword evidence="4" id="KW-0443">Lipid metabolism</keyword>
<evidence type="ECO:0000313" key="9">
    <source>
        <dbReference type="Proteomes" id="UP001219605"/>
    </source>
</evidence>
<dbReference type="InterPro" id="IPR020845">
    <property type="entry name" value="AMP-binding_CS"/>
</dbReference>
<evidence type="ECO:0000313" key="8">
    <source>
        <dbReference type="EMBL" id="WDZ84412.1"/>
    </source>
</evidence>
<keyword evidence="3" id="KW-0276">Fatty acid metabolism</keyword>
<evidence type="ECO:0000256" key="4">
    <source>
        <dbReference type="ARBA" id="ARBA00023098"/>
    </source>
</evidence>
<comment type="similarity">
    <text evidence="1">Belongs to the ATP-dependent AMP-binding enzyme family.</text>
</comment>
<evidence type="ECO:0000256" key="6">
    <source>
        <dbReference type="ARBA" id="ARBA00032875"/>
    </source>
</evidence>
<dbReference type="CDD" id="cd05907">
    <property type="entry name" value="VL_LC_FACS_like"/>
    <property type="match status" value="1"/>
</dbReference>
<keyword evidence="2" id="KW-0436">Ligase</keyword>
<proteinExistence type="inferred from homology"/>
<keyword evidence="9" id="KW-1185">Reference proteome</keyword>
<dbReference type="Gene3D" id="3.40.50.12780">
    <property type="entry name" value="N-terminal domain of ligase-like"/>
    <property type="match status" value="1"/>
</dbReference>
<evidence type="ECO:0000259" key="7">
    <source>
        <dbReference type="Pfam" id="PF00501"/>
    </source>
</evidence>
<evidence type="ECO:0000256" key="1">
    <source>
        <dbReference type="ARBA" id="ARBA00006432"/>
    </source>
</evidence>
<sequence length="603" mass="65133">MREFSVPPVVTVGDAANLTDPVWENAEKAPDAVQFARPVPAAGDAVRAWTDVTCVQFRDEVVAVARGLIAAGVTRGSRVGLMSRTRYEWTLFDYAIWSVGAVTVPIYETSSAEQAAWILSDSGAVACVVETNAHATLVAGVTDRLPELDRVWQIDLGAVDELVALGAPVDPREVERRRQEIRADDVATIIYTSGTTGRPKGCVLTHRNMYADIANAVPVLPNLFRPGASTLLFLPLAHSFARLIQIGVVHARATMAHCADTKNLVAELQEFRPTFVLSVPRVFEKVYNGARQKAEADGKGRIFDRAEAVAVAWSEAQDTPGGPGLRLRAQHAVFDRLVYRKLRAALGGRCRDAISGGAPLGARLGHFFRGIGVTILEGYGLTETSPAAAANLPDAIRIGTVGRPLPGVTIRIADDGEILIAGDLVFQEYWHNEQATAEVLEDGWFRTGDLGRLDSDGFLSITGRKKEIIVTAGGKNVAPAVLEDQVRAHPLVSQCVVVGDRQPFIAALVTLDEEALPKWREAAGLPATATLDELRENEALRAEIQRAVDTANQAVSKAEAIKVFRILPRDFTEASGELTPSLKVKRNVVHGNYAAEIAAIYER</sequence>
<dbReference type="PANTHER" id="PTHR43272">
    <property type="entry name" value="LONG-CHAIN-FATTY-ACID--COA LIGASE"/>
    <property type="match status" value="1"/>
</dbReference>
<dbReference type="InterPro" id="IPR000873">
    <property type="entry name" value="AMP-dep_synth/lig_dom"/>
</dbReference>
<protein>
    <recommendedName>
        <fullName evidence="6">Acyl-CoA synthetase</fullName>
    </recommendedName>
</protein>
<evidence type="ECO:0000256" key="3">
    <source>
        <dbReference type="ARBA" id="ARBA00022832"/>
    </source>
</evidence>
<dbReference type="EMBL" id="CP118615">
    <property type="protein sequence ID" value="WDZ84412.1"/>
    <property type="molecule type" value="Genomic_DNA"/>
</dbReference>
<feature type="domain" description="AMP-dependent synthetase/ligase" evidence="7">
    <location>
        <begin position="23"/>
        <end position="430"/>
    </location>
</feature>
<name>A0ABY7ZN10_9ACTN</name>
<gene>
    <name evidence="8" type="ORF">PVK37_28890</name>
</gene>
<dbReference type="InterPro" id="IPR045851">
    <property type="entry name" value="AMP-bd_C_sf"/>
</dbReference>
<comment type="catalytic activity">
    <reaction evidence="5">
        <text>a long-chain fatty acid + ATP + CoA = a long-chain fatty acyl-CoA + AMP + diphosphate</text>
        <dbReference type="Rhea" id="RHEA:15421"/>
        <dbReference type="ChEBI" id="CHEBI:30616"/>
        <dbReference type="ChEBI" id="CHEBI:33019"/>
        <dbReference type="ChEBI" id="CHEBI:57287"/>
        <dbReference type="ChEBI" id="CHEBI:57560"/>
        <dbReference type="ChEBI" id="CHEBI:83139"/>
        <dbReference type="ChEBI" id="CHEBI:456215"/>
        <dbReference type="EC" id="6.2.1.3"/>
    </reaction>
    <physiologicalReaction direction="left-to-right" evidence="5">
        <dbReference type="Rhea" id="RHEA:15422"/>
    </physiologicalReaction>
</comment>
<dbReference type="PANTHER" id="PTHR43272:SF32">
    <property type="entry name" value="AMP-DEPENDENT SYNTHETASE_LIGASE DOMAIN-CONTAINING PROTEIN"/>
    <property type="match status" value="1"/>
</dbReference>
<dbReference type="PROSITE" id="PS00455">
    <property type="entry name" value="AMP_BINDING"/>
    <property type="match status" value="1"/>
</dbReference>
<dbReference type="RefSeq" id="WP_275030973.1">
    <property type="nucleotide sequence ID" value="NZ_CP118615.1"/>
</dbReference>
<organism evidence="8 9">
    <name type="scientific">Micromonospora cathayae</name>
    <dbReference type="NCBI Taxonomy" id="3028804"/>
    <lineage>
        <taxon>Bacteria</taxon>
        <taxon>Bacillati</taxon>
        <taxon>Actinomycetota</taxon>
        <taxon>Actinomycetes</taxon>
        <taxon>Micromonosporales</taxon>
        <taxon>Micromonosporaceae</taxon>
        <taxon>Micromonospora</taxon>
    </lineage>
</organism>
<dbReference type="Proteomes" id="UP001219605">
    <property type="component" value="Chromosome"/>
</dbReference>
<dbReference type="InterPro" id="IPR042099">
    <property type="entry name" value="ANL_N_sf"/>
</dbReference>
<dbReference type="Gene3D" id="3.30.300.30">
    <property type="match status" value="1"/>
</dbReference>